<dbReference type="Pfam" id="PF13671">
    <property type="entry name" value="AAA_33"/>
    <property type="match status" value="1"/>
</dbReference>
<dbReference type="OrthoDB" id="9791543at2"/>
<evidence type="ECO:0000313" key="2">
    <source>
        <dbReference type="Proteomes" id="UP000318741"/>
    </source>
</evidence>
<dbReference type="Proteomes" id="UP000318741">
    <property type="component" value="Chromosome"/>
</dbReference>
<reference evidence="1 2" key="1">
    <citation type="submission" date="2019-02" db="EMBL/GenBank/DDBJ databases">
        <title>Deep-cultivation of Planctomycetes and their phenomic and genomic characterization uncovers novel biology.</title>
        <authorList>
            <person name="Wiegand S."/>
            <person name="Jogler M."/>
            <person name="Boedeker C."/>
            <person name="Pinto D."/>
            <person name="Vollmers J."/>
            <person name="Rivas-Marin E."/>
            <person name="Kohn T."/>
            <person name="Peeters S.H."/>
            <person name="Heuer A."/>
            <person name="Rast P."/>
            <person name="Oberbeckmann S."/>
            <person name="Bunk B."/>
            <person name="Jeske O."/>
            <person name="Meyerdierks A."/>
            <person name="Storesund J.E."/>
            <person name="Kallscheuer N."/>
            <person name="Luecker S."/>
            <person name="Lage O.M."/>
            <person name="Pohl T."/>
            <person name="Merkel B.J."/>
            <person name="Hornburger P."/>
            <person name="Mueller R.-W."/>
            <person name="Bruemmer F."/>
            <person name="Labrenz M."/>
            <person name="Spormann A.M."/>
            <person name="Op den Camp H."/>
            <person name="Overmann J."/>
            <person name="Amann R."/>
            <person name="Jetten M.S.M."/>
            <person name="Mascher T."/>
            <person name="Medema M.H."/>
            <person name="Devos D.P."/>
            <person name="Kaster A.-K."/>
            <person name="Ovreas L."/>
            <person name="Rohde M."/>
            <person name="Galperin M.Y."/>
            <person name="Jogler C."/>
        </authorList>
    </citation>
    <scope>NUCLEOTIDE SEQUENCE [LARGE SCALE GENOMIC DNA]</scope>
    <source>
        <strain evidence="1 2">CA12</strain>
    </source>
</reference>
<dbReference type="KEGG" id="acaf:CA12_13590"/>
<organism evidence="1 2">
    <name type="scientific">Alienimonas californiensis</name>
    <dbReference type="NCBI Taxonomy" id="2527989"/>
    <lineage>
        <taxon>Bacteria</taxon>
        <taxon>Pseudomonadati</taxon>
        <taxon>Planctomycetota</taxon>
        <taxon>Planctomycetia</taxon>
        <taxon>Planctomycetales</taxon>
        <taxon>Planctomycetaceae</taxon>
        <taxon>Alienimonas</taxon>
    </lineage>
</organism>
<name>A0A517P7B3_9PLAN</name>
<dbReference type="RefSeq" id="WP_145358088.1">
    <property type="nucleotide sequence ID" value="NZ_CP036265.1"/>
</dbReference>
<dbReference type="EMBL" id="CP036265">
    <property type="protein sequence ID" value="QDT15276.1"/>
    <property type="molecule type" value="Genomic_DNA"/>
</dbReference>
<dbReference type="PANTHER" id="PTHR39206">
    <property type="entry name" value="SLL8004 PROTEIN"/>
    <property type="match status" value="1"/>
</dbReference>
<proteinExistence type="predicted"/>
<accession>A0A517P7B3</accession>
<dbReference type="InterPro" id="IPR027417">
    <property type="entry name" value="P-loop_NTPase"/>
</dbReference>
<dbReference type="PANTHER" id="PTHR39206:SF1">
    <property type="entry name" value="SLL8004 PROTEIN"/>
    <property type="match status" value="1"/>
</dbReference>
<gene>
    <name evidence="1" type="ORF">CA12_13590</name>
</gene>
<sequence length="209" mass="23010">MADEFPPQCVVLAGPNGAGKSTAAAYLLPDALRLTRFLNADTIARGLSGFDPDAEAFAAGRILLEAMDEYVRDRLDFAVETTLSGRTLAKRLQGMRAAGYQVTLFFLSVPAAEFSMERVSRRVAAGGHDIPPETLRRRHNATIQNFFRLYRPLADDWTLYDNSGAVPLDPVASGSGEASPTLFRSDLWYALRERYDLPERDDERPPAAG</sequence>
<dbReference type="SUPFAM" id="SSF52540">
    <property type="entry name" value="P-loop containing nucleoside triphosphate hydrolases"/>
    <property type="match status" value="1"/>
</dbReference>
<evidence type="ECO:0000313" key="1">
    <source>
        <dbReference type="EMBL" id="QDT15276.1"/>
    </source>
</evidence>
<protein>
    <submittedName>
        <fullName evidence="1">Zeta toxin</fullName>
    </submittedName>
</protein>
<keyword evidence="2" id="KW-1185">Reference proteome</keyword>
<dbReference type="AlphaFoldDB" id="A0A517P7B3"/>
<dbReference type="Gene3D" id="3.40.50.300">
    <property type="entry name" value="P-loop containing nucleotide triphosphate hydrolases"/>
    <property type="match status" value="1"/>
</dbReference>